<dbReference type="RefSeq" id="WP_171216485.1">
    <property type="nucleotide sequence ID" value="NZ_JABEPP010000001.1"/>
</dbReference>
<evidence type="ECO:0000256" key="1">
    <source>
        <dbReference type="PIRSR" id="PIRSR605493-1"/>
    </source>
</evidence>
<feature type="binding site" evidence="1">
    <location>
        <position position="125"/>
    </location>
    <ligand>
        <name>substrate</name>
    </ligand>
</feature>
<dbReference type="PANTHER" id="PTHR33254">
    <property type="entry name" value="4-HYDROXY-4-METHYL-2-OXOGLUTARATE ALDOLASE 3-RELATED"/>
    <property type="match status" value="1"/>
</dbReference>
<dbReference type="PANTHER" id="PTHR33254:SF16">
    <property type="entry name" value="BLR3842 PROTEIN"/>
    <property type="match status" value="1"/>
</dbReference>
<evidence type="ECO:0000313" key="3">
    <source>
        <dbReference type="Proteomes" id="UP000564885"/>
    </source>
</evidence>
<feature type="binding site" evidence="1">
    <location>
        <begin position="103"/>
        <end position="106"/>
    </location>
    <ligand>
        <name>substrate</name>
    </ligand>
</feature>
<dbReference type="NCBIfam" id="NF006093">
    <property type="entry name" value="PRK08245.1"/>
    <property type="match status" value="1"/>
</dbReference>
<dbReference type="InterPro" id="IPR036704">
    <property type="entry name" value="RraA/RraA-like_sf"/>
</dbReference>
<sequence>MLDLEPEVLALLRRTSTATVSGRLFRRGLRNVLIRNVRALGESNGVMVGPAYTLRYIPAREDIDAFGIKPDANEIQREAFEATPAGHVLVMDCREETRAACCGDILVTRLMVRGGAGVVTDGGVRDSGPIAKFDIPVFCAAPSPPVNRGVHHALDHGRPIACGGVAVYPGDVIMGDQDGVIVIPRSMAGEIAREAVEQEEMETWLAERVAAGAPLAGTFPPSEATIAEYEAARRNKA</sequence>
<comment type="caution">
    <text evidence="2">The sequence shown here is derived from an EMBL/GenBank/DDBJ whole genome shotgun (WGS) entry which is preliminary data.</text>
</comment>
<dbReference type="InterPro" id="IPR005493">
    <property type="entry name" value="RraA/RraA-like"/>
</dbReference>
<comment type="cofactor">
    <cofactor evidence="1">
        <name>Mg(2+)</name>
        <dbReference type="ChEBI" id="CHEBI:18420"/>
    </cofactor>
</comment>
<name>A0A849I4A9_9HYPH</name>
<feature type="binding site" evidence="1">
    <location>
        <position position="126"/>
    </location>
    <ligand>
        <name>Mg(2+)</name>
        <dbReference type="ChEBI" id="CHEBI:18420"/>
    </ligand>
</feature>
<keyword evidence="1" id="KW-0460">Magnesium</keyword>
<accession>A0A849I4A9</accession>
<dbReference type="Gene3D" id="3.50.30.40">
    <property type="entry name" value="Ribonuclease E inhibitor RraA/RraA-like"/>
    <property type="match status" value="1"/>
</dbReference>
<organism evidence="2 3">
    <name type="scientific">Enterovirga aerilata</name>
    <dbReference type="NCBI Taxonomy" id="2730920"/>
    <lineage>
        <taxon>Bacteria</taxon>
        <taxon>Pseudomonadati</taxon>
        <taxon>Pseudomonadota</taxon>
        <taxon>Alphaproteobacteria</taxon>
        <taxon>Hyphomicrobiales</taxon>
        <taxon>Methylobacteriaceae</taxon>
        <taxon>Enterovirga</taxon>
    </lineage>
</organism>
<reference evidence="2 3" key="1">
    <citation type="submission" date="2020-04" db="EMBL/GenBank/DDBJ databases">
        <title>Enterovirga sp. isolate from soil.</title>
        <authorList>
            <person name="Chea S."/>
            <person name="Kim D.-U."/>
        </authorList>
    </citation>
    <scope>NUCLEOTIDE SEQUENCE [LARGE SCALE GENOMIC DNA]</scope>
    <source>
        <strain evidence="2 3">DB1703</strain>
    </source>
</reference>
<proteinExistence type="predicted"/>
<dbReference type="GO" id="GO:0046872">
    <property type="term" value="F:metal ion binding"/>
    <property type="evidence" value="ECO:0007669"/>
    <property type="project" value="UniProtKB-KW"/>
</dbReference>
<protein>
    <submittedName>
        <fullName evidence="2">Ribonuclease activity regulator RraA</fullName>
    </submittedName>
</protein>
<dbReference type="Pfam" id="PF03737">
    <property type="entry name" value="RraA-like"/>
    <property type="match status" value="1"/>
</dbReference>
<keyword evidence="3" id="KW-1185">Reference proteome</keyword>
<dbReference type="EMBL" id="JABEPP010000001">
    <property type="protein sequence ID" value="NNM70970.1"/>
    <property type="molecule type" value="Genomic_DNA"/>
</dbReference>
<dbReference type="AlphaFoldDB" id="A0A849I4A9"/>
<dbReference type="Proteomes" id="UP000564885">
    <property type="component" value="Unassembled WGS sequence"/>
</dbReference>
<dbReference type="CDD" id="cd16841">
    <property type="entry name" value="RraA_family"/>
    <property type="match status" value="1"/>
</dbReference>
<evidence type="ECO:0000313" key="2">
    <source>
        <dbReference type="EMBL" id="NNM70970.1"/>
    </source>
</evidence>
<keyword evidence="1" id="KW-0479">Metal-binding</keyword>
<dbReference type="SUPFAM" id="SSF89562">
    <property type="entry name" value="RraA-like"/>
    <property type="match status" value="1"/>
</dbReference>
<gene>
    <name evidence="2" type="ORF">HJG44_00990</name>
</gene>